<evidence type="ECO:0000313" key="1">
    <source>
        <dbReference type="EMBL" id="SDZ10464.1"/>
    </source>
</evidence>
<dbReference type="Proteomes" id="UP000198935">
    <property type="component" value="Unassembled WGS sequence"/>
</dbReference>
<proteinExistence type="predicted"/>
<organism evidence="1 2">
    <name type="scientific">Evansella caseinilytica</name>
    <dbReference type="NCBI Taxonomy" id="1503961"/>
    <lineage>
        <taxon>Bacteria</taxon>
        <taxon>Bacillati</taxon>
        <taxon>Bacillota</taxon>
        <taxon>Bacilli</taxon>
        <taxon>Bacillales</taxon>
        <taxon>Bacillaceae</taxon>
        <taxon>Evansella</taxon>
    </lineage>
</organism>
<evidence type="ECO:0000313" key="2">
    <source>
        <dbReference type="Proteomes" id="UP000198935"/>
    </source>
</evidence>
<protein>
    <submittedName>
        <fullName evidence="1">Uncharacterized protein</fullName>
    </submittedName>
</protein>
<keyword evidence="2" id="KW-1185">Reference proteome</keyword>
<reference evidence="2" key="1">
    <citation type="submission" date="2016-10" db="EMBL/GenBank/DDBJ databases">
        <authorList>
            <person name="Varghese N."/>
            <person name="Submissions S."/>
        </authorList>
    </citation>
    <scope>NUCLEOTIDE SEQUENCE [LARGE SCALE GENOMIC DNA]</scope>
    <source>
        <strain evidence="2">SP</strain>
    </source>
</reference>
<gene>
    <name evidence="1" type="ORF">SAMN05421736_10693</name>
</gene>
<accession>A0A1H3QA78</accession>
<sequence length="47" mass="4995">MTMLSVTTVKEIAKKFAETPIDTWIAADAPIAVKYGVETIAAEIAGQ</sequence>
<dbReference type="AlphaFoldDB" id="A0A1H3QA78"/>
<name>A0A1H3QA78_9BACI</name>
<dbReference type="EMBL" id="FNPI01000006">
    <property type="protein sequence ID" value="SDZ10464.1"/>
    <property type="molecule type" value="Genomic_DNA"/>
</dbReference>